<keyword evidence="1" id="KW-0732">Signal</keyword>
<evidence type="ECO:0000313" key="3">
    <source>
        <dbReference type="Proteomes" id="UP000827092"/>
    </source>
</evidence>
<accession>A0AAV6UVN8</accession>
<reference evidence="2 3" key="1">
    <citation type="journal article" date="2022" name="Nat. Ecol. Evol.">
        <title>A masculinizing supergene underlies an exaggerated male reproductive morph in a spider.</title>
        <authorList>
            <person name="Hendrickx F."/>
            <person name="De Corte Z."/>
            <person name="Sonet G."/>
            <person name="Van Belleghem S.M."/>
            <person name="Kostlbacher S."/>
            <person name="Vangestel C."/>
        </authorList>
    </citation>
    <scope>NUCLEOTIDE SEQUENCE [LARGE SCALE GENOMIC DNA]</scope>
    <source>
        <strain evidence="2">W744_W776</strain>
    </source>
</reference>
<dbReference type="Proteomes" id="UP000827092">
    <property type="component" value="Unassembled WGS sequence"/>
</dbReference>
<sequence>MVNTKIFLLVTVTALVAFVALSEAAHSPEPLVARLRRQIIDSSTAQPGTDVTTTAPTGGNQGIVATIISYVWPFLMYLPFLQPFILAYRGFTFIYGFFSG</sequence>
<feature type="signal peptide" evidence="1">
    <location>
        <begin position="1"/>
        <end position="24"/>
    </location>
</feature>
<comment type="caution">
    <text evidence="2">The sequence shown here is derived from an EMBL/GenBank/DDBJ whole genome shotgun (WGS) entry which is preliminary data.</text>
</comment>
<name>A0AAV6UVN8_9ARAC</name>
<evidence type="ECO:0000256" key="1">
    <source>
        <dbReference type="SAM" id="SignalP"/>
    </source>
</evidence>
<dbReference type="AlphaFoldDB" id="A0AAV6UVN8"/>
<protein>
    <submittedName>
        <fullName evidence="2">Uncharacterized protein</fullName>
    </submittedName>
</protein>
<keyword evidence="3" id="KW-1185">Reference proteome</keyword>
<organism evidence="2 3">
    <name type="scientific">Oedothorax gibbosus</name>
    <dbReference type="NCBI Taxonomy" id="931172"/>
    <lineage>
        <taxon>Eukaryota</taxon>
        <taxon>Metazoa</taxon>
        <taxon>Ecdysozoa</taxon>
        <taxon>Arthropoda</taxon>
        <taxon>Chelicerata</taxon>
        <taxon>Arachnida</taxon>
        <taxon>Araneae</taxon>
        <taxon>Araneomorphae</taxon>
        <taxon>Entelegynae</taxon>
        <taxon>Araneoidea</taxon>
        <taxon>Linyphiidae</taxon>
        <taxon>Erigoninae</taxon>
        <taxon>Oedothorax</taxon>
    </lineage>
</organism>
<gene>
    <name evidence="2" type="ORF">JTE90_002414</name>
</gene>
<evidence type="ECO:0000313" key="2">
    <source>
        <dbReference type="EMBL" id="KAG8187869.1"/>
    </source>
</evidence>
<proteinExistence type="predicted"/>
<feature type="chain" id="PRO_5043473533" evidence="1">
    <location>
        <begin position="25"/>
        <end position="100"/>
    </location>
</feature>
<dbReference type="EMBL" id="JAFNEN010000257">
    <property type="protein sequence ID" value="KAG8187869.1"/>
    <property type="molecule type" value="Genomic_DNA"/>
</dbReference>